<accession>A0A8J2VHD4</accession>
<protein>
    <recommendedName>
        <fullName evidence="3">Phage phiEco32-like COOH.NH2 ligase-type 2</fullName>
    </recommendedName>
</protein>
<sequence>MKSLDLTNLSMDSVQQVCETMMTEQGTLSPTVEIQGTCEDYVPSLRTLNQPDLLQRYEGKEEKYRCFQLHGITAHAQKTDVLKRYIVYLFQNHVLLMFRSKGKNVWLARSKRSKPVRYERVSLQEKSREVRKVSSLAIRALYALGWDYGAVKVVVLPRQKLAVADINPSPPLNEEVGGAFSRAVYRYTQGLPGLAVPLDHILMGADPEFIMRRSNGQLVMASQYFPRFGQVGCDAIWWGRDRSVKPLVELRPKPSMDPRQLVIRMYQGMLYASKKVKDPDIHWLSGSLPHPNYPLGGHIHFSGIPLTFQLLRALDNYLALPLVLLEDSKGIKRRPRYGFLGDFRTQFHGGFEYRTLPSWLISPTVTKGVLAAAKVIASSYPYLPKDYLKDFSMQKAYYHGDKTEIKKVLESLWKDLRSRKEYQQYQEYLDNYYQKLTTGSTWDESRDIRVAWKIPPYHPLKGGIF</sequence>
<dbReference type="Pfam" id="PF14395">
    <property type="entry name" value="COOH-NH2_lig"/>
    <property type="match status" value="1"/>
</dbReference>
<dbReference type="Proteomes" id="UP000625210">
    <property type="component" value="Unassembled WGS sequence"/>
</dbReference>
<dbReference type="EMBL" id="BMHQ01000011">
    <property type="protein sequence ID" value="GGE24720.1"/>
    <property type="molecule type" value="Genomic_DNA"/>
</dbReference>
<dbReference type="InterPro" id="IPR025681">
    <property type="entry name" value="COOH-NH2_lig"/>
</dbReference>
<keyword evidence="2" id="KW-1185">Reference proteome</keyword>
<gene>
    <name evidence="1" type="ORF">GCM10011571_28570</name>
</gene>
<evidence type="ECO:0000313" key="1">
    <source>
        <dbReference type="EMBL" id="GGE24720.1"/>
    </source>
</evidence>
<reference evidence="1" key="2">
    <citation type="submission" date="2020-09" db="EMBL/GenBank/DDBJ databases">
        <authorList>
            <person name="Sun Q."/>
            <person name="Zhou Y."/>
        </authorList>
    </citation>
    <scope>NUCLEOTIDE SEQUENCE</scope>
    <source>
        <strain evidence="1">CGMCC 1.15179</strain>
    </source>
</reference>
<name>A0A8J2VHD4_9BACL</name>
<comment type="caution">
    <text evidence="1">The sequence shown here is derived from an EMBL/GenBank/DDBJ whole genome shotgun (WGS) entry which is preliminary data.</text>
</comment>
<proteinExistence type="predicted"/>
<dbReference type="RefSeq" id="WP_188648574.1">
    <property type="nucleotide sequence ID" value="NZ_BMHQ01000011.1"/>
</dbReference>
<evidence type="ECO:0000313" key="2">
    <source>
        <dbReference type="Proteomes" id="UP000625210"/>
    </source>
</evidence>
<dbReference type="AlphaFoldDB" id="A0A8J2VHD4"/>
<reference evidence="1" key="1">
    <citation type="journal article" date="2014" name="Int. J. Syst. Evol. Microbiol.">
        <title>Complete genome sequence of Corynebacterium casei LMG S-19264T (=DSM 44701T), isolated from a smear-ripened cheese.</title>
        <authorList>
            <consortium name="US DOE Joint Genome Institute (JGI-PGF)"/>
            <person name="Walter F."/>
            <person name="Albersmeier A."/>
            <person name="Kalinowski J."/>
            <person name="Ruckert C."/>
        </authorList>
    </citation>
    <scope>NUCLEOTIDE SEQUENCE</scope>
    <source>
        <strain evidence="1">CGMCC 1.15179</strain>
    </source>
</reference>
<organism evidence="1 2">
    <name type="scientific">Marinithermofilum abyssi</name>
    <dbReference type="NCBI Taxonomy" id="1571185"/>
    <lineage>
        <taxon>Bacteria</taxon>
        <taxon>Bacillati</taxon>
        <taxon>Bacillota</taxon>
        <taxon>Bacilli</taxon>
        <taxon>Bacillales</taxon>
        <taxon>Thermoactinomycetaceae</taxon>
        <taxon>Marinithermofilum</taxon>
    </lineage>
</organism>
<evidence type="ECO:0008006" key="3">
    <source>
        <dbReference type="Google" id="ProtNLM"/>
    </source>
</evidence>